<gene>
    <name evidence="3" type="ORF">JZ751_009639</name>
</gene>
<dbReference type="PANTHER" id="PTHR37456:SF5">
    <property type="entry name" value="COLLAGEN TYPE XIII ALPHA 1 CHAIN"/>
    <property type="match status" value="1"/>
</dbReference>
<dbReference type="Proteomes" id="UP000824540">
    <property type="component" value="Unassembled WGS sequence"/>
</dbReference>
<protein>
    <recommendedName>
        <fullName evidence="2">VWFA domain-containing protein</fullName>
    </recommendedName>
</protein>
<sequence length="473" mass="50662">MTAKALEEAREFVTPDKKRDGVQPHLIVMTDGKAKDKDHILRNARDLREKDKVDIIAVAVGSKVNSVNLKQIAGKDSNVLKVEEYEHLNRLKRRIVQNICDKEKCPDTPKPTPPDCRLDIAVGFDFTPKREDGSVHSQLKTNLLPILKSINSLLQTSCTSDIHIRFGFNIDNTVAFQNLNFFEGKGYFSSNNQSQILQASGLNRQYLRSFRDKFPSESNTATQQVILIFTDGLDDDKQILKKESDQLITDGVDGLITVALEGTSGIQDLQSIEFGRGYRYRPQLVIGDKTAGELYTVFDNLVEEKCCHCCKCTGPQGSEGDPGTPGKKAEKGQKGRTGFPGDEGPPGVPGGPGQDGETGDHGCSGDRGLKGSHGYTGMKGDPGDDGWDGISGPEGDEGDPGLKGEKGNEGNPGIPGSPGQPGGKGEKGLPGDPGQPGLDNSIMGEKGEKGSTGFEGNLGESGRDGPRGDPGRD</sequence>
<proteinExistence type="predicted"/>
<feature type="compositionally biased region" description="Basic and acidic residues" evidence="1">
    <location>
        <begin position="358"/>
        <end position="369"/>
    </location>
</feature>
<feature type="domain" description="VWFA" evidence="2">
    <location>
        <begin position="1"/>
        <end position="95"/>
    </location>
</feature>
<feature type="compositionally biased region" description="Low complexity" evidence="1">
    <location>
        <begin position="430"/>
        <end position="439"/>
    </location>
</feature>
<feature type="region of interest" description="Disordered" evidence="1">
    <location>
        <begin position="316"/>
        <end position="473"/>
    </location>
</feature>
<dbReference type="Gene3D" id="3.40.50.410">
    <property type="entry name" value="von Willebrand factor, type A domain"/>
    <property type="match status" value="1"/>
</dbReference>
<dbReference type="SUPFAM" id="SSF53300">
    <property type="entry name" value="vWA-like"/>
    <property type="match status" value="2"/>
</dbReference>
<evidence type="ECO:0000313" key="4">
    <source>
        <dbReference type="Proteomes" id="UP000824540"/>
    </source>
</evidence>
<dbReference type="InterPro" id="IPR050938">
    <property type="entry name" value="Collagen_Structural_Proteins"/>
</dbReference>
<dbReference type="Pfam" id="PF00092">
    <property type="entry name" value="VWA"/>
    <property type="match status" value="1"/>
</dbReference>
<evidence type="ECO:0000256" key="1">
    <source>
        <dbReference type="SAM" id="MobiDB-lite"/>
    </source>
</evidence>
<dbReference type="InterPro" id="IPR008160">
    <property type="entry name" value="Collagen"/>
</dbReference>
<dbReference type="OrthoDB" id="8946868at2759"/>
<feature type="compositionally biased region" description="Basic and acidic residues" evidence="1">
    <location>
        <begin position="461"/>
        <end position="473"/>
    </location>
</feature>
<dbReference type="PANTHER" id="PTHR37456">
    <property type="entry name" value="SI:CH211-266K2.1"/>
    <property type="match status" value="1"/>
</dbReference>
<dbReference type="PROSITE" id="PS50234">
    <property type="entry name" value="VWFA"/>
    <property type="match status" value="1"/>
</dbReference>
<comment type="caution">
    <text evidence="3">The sequence shown here is derived from an EMBL/GenBank/DDBJ whole genome shotgun (WGS) entry which is preliminary data.</text>
</comment>
<name>A0A8T2P6C5_9TELE</name>
<feature type="non-terminal residue" evidence="3">
    <location>
        <position position="1"/>
    </location>
</feature>
<dbReference type="AlphaFoldDB" id="A0A8T2P6C5"/>
<dbReference type="Pfam" id="PF01391">
    <property type="entry name" value="Collagen"/>
    <property type="match status" value="1"/>
</dbReference>
<evidence type="ECO:0000313" key="3">
    <source>
        <dbReference type="EMBL" id="KAG9345098.1"/>
    </source>
</evidence>
<accession>A0A8T2P6C5</accession>
<evidence type="ECO:0000259" key="2">
    <source>
        <dbReference type="PROSITE" id="PS50234"/>
    </source>
</evidence>
<dbReference type="InterPro" id="IPR036465">
    <property type="entry name" value="vWFA_dom_sf"/>
</dbReference>
<dbReference type="EMBL" id="JAFBMS010000018">
    <property type="protein sequence ID" value="KAG9345098.1"/>
    <property type="molecule type" value="Genomic_DNA"/>
</dbReference>
<dbReference type="InterPro" id="IPR002035">
    <property type="entry name" value="VWF_A"/>
</dbReference>
<keyword evidence="4" id="KW-1185">Reference proteome</keyword>
<organism evidence="3 4">
    <name type="scientific">Albula glossodonta</name>
    <name type="common">roundjaw bonefish</name>
    <dbReference type="NCBI Taxonomy" id="121402"/>
    <lineage>
        <taxon>Eukaryota</taxon>
        <taxon>Metazoa</taxon>
        <taxon>Chordata</taxon>
        <taxon>Craniata</taxon>
        <taxon>Vertebrata</taxon>
        <taxon>Euteleostomi</taxon>
        <taxon>Actinopterygii</taxon>
        <taxon>Neopterygii</taxon>
        <taxon>Teleostei</taxon>
        <taxon>Albuliformes</taxon>
        <taxon>Albulidae</taxon>
        <taxon>Albula</taxon>
    </lineage>
</organism>
<reference evidence="3" key="1">
    <citation type="thesis" date="2021" institute="BYU ScholarsArchive" country="Provo, UT, USA">
        <title>Applications of and Algorithms for Genome Assembly and Genomic Analyses with an Emphasis on Marine Teleosts.</title>
        <authorList>
            <person name="Pickett B.D."/>
        </authorList>
    </citation>
    <scope>NUCLEOTIDE SEQUENCE</scope>
    <source>
        <strain evidence="3">HI-2016</strain>
    </source>
</reference>